<dbReference type="Proteomes" id="UP000275408">
    <property type="component" value="Unassembled WGS sequence"/>
</dbReference>
<organism evidence="8 9">
    <name type="scientific">Pocillopora damicornis</name>
    <name type="common">Cauliflower coral</name>
    <name type="synonym">Millepora damicornis</name>
    <dbReference type="NCBI Taxonomy" id="46731"/>
    <lineage>
        <taxon>Eukaryota</taxon>
        <taxon>Metazoa</taxon>
        <taxon>Cnidaria</taxon>
        <taxon>Anthozoa</taxon>
        <taxon>Hexacorallia</taxon>
        <taxon>Scleractinia</taxon>
        <taxon>Astrocoeniina</taxon>
        <taxon>Pocilloporidae</taxon>
        <taxon>Pocillopora</taxon>
    </lineage>
</organism>
<dbReference type="EMBL" id="RCHS01003444">
    <property type="protein sequence ID" value="RMX41745.1"/>
    <property type="molecule type" value="Genomic_DNA"/>
</dbReference>
<comment type="caution">
    <text evidence="8">The sequence shown here is derived from an EMBL/GenBank/DDBJ whole genome shotgun (WGS) entry which is preliminary data.</text>
</comment>
<gene>
    <name evidence="8" type="ORF">pdam_00005576</name>
</gene>
<dbReference type="SMART" id="SM00360">
    <property type="entry name" value="RRM"/>
    <property type="match status" value="1"/>
</dbReference>
<dbReference type="STRING" id="46731.A0A3M6TK38"/>
<dbReference type="PROSITE" id="PS50102">
    <property type="entry name" value="RRM"/>
    <property type="match status" value="1"/>
</dbReference>
<reference evidence="8 9" key="1">
    <citation type="journal article" date="2018" name="Sci. Rep.">
        <title>Comparative analysis of the Pocillopora damicornis genome highlights role of immune system in coral evolution.</title>
        <authorList>
            <person name="Cunning R."/>
            <person name="Bay R.A."/>
            <person name="Gillette P."/>
            <person name="Baker A.C."/>
            <person name="Traylor-Knowles N."/>
        </authorList>
    </citation>
    <scope>NUCLEOTIDE SEQUENCE [LARGE SCALE GENOMIC DNA]</scope>
    <source>
        <strain evidence="8">RSMAS</strain>
        <tissue evidence="8">Whole animal</tissue>
    </source>
</reference>
<evidence type="ECO:0000256" key="6">
    <source>
        <dbReference type="SAM" id="MobiDB-lite"/>
    </source>
</evidence>
<evidence type="ECO:0000259" key="7">
    <source>
        <dbReference type="PROSITE" id="PS50102"/>
    </source>
</evidence>
<dbReference type="PANTHER" id="PTHR13952:SF6">
    <property type="entry name" value="U11_U12 SMALL NUCLEAR RIBONUCLEOPROTEIN 35 KDA PROTEIN"/>
    <property type="match status" value="1"/>
</dbReference>
<dbReference type="InterPro" id="IPR012677">
    <property type="entry name" value="Nucleotide-bd_a/b_plait_sf"/>
</dbReference>
<dbReference type="OrthoDB" id="6159137at2759"/>
<dbReference type="GO" id="GO:0017069">
    <property type="term" value="F:snRNA binding"/>
    <property type="evidence" value="ECO:0007669"/>
    <property type="project" value="TreeGrafter"/>
</dbReference>
<feature type="domain" description="RRM" evidence="7">
    <location>
        <begin position="89"/>
        <end position="169"/>
    </location>
</feature>
<dbReference type="SUPFAM" id="SSF54928">
    <property type="entry name" value="RNA-binding domain, RBD"/>
    <property type="match status" value="1"/>
</dbReference>
<evidence type="ECO:0000313" key="8">
    <source>
        <dbReference type="EMBL" id="RMX41745.1"/>
    </source>
</evidence>
<feature type="compositionally biased region" description="Basic and acidic residues" evidence="6">
    <location>
        <begin position="23"/>
        <end position="36"/>
    </location>
</feature>
<evidence type="ECO:0000256" key="2">
    <source>
        <dbReference type="ARBA" id="ARBA00021080"/>
    </source>
</evidence>
<evidence type="ECO:0000256" key="5">
    <source>
        <dbReference type="PROSITE-ProRule" id="PRU00176"/>
    </source>
</evidence>
<dbReference type="GO" id="GO:0003729">
    <property type="term" value="F:mRNA binding"/>
    <property type="evidence" value="ECO:0007669"/>
    <property type="project" value="TreeGrafter"/>
</dbReference>
<dbReference type="Pfam" id="PF00076">
    <property type="entry name" value="RRM_1"/>
    <property type="match status" value="1"/>
</dbReference>
<dbReference type="InterPro" id="IPR000504">
    <property type="entry name" value="RRM_dom"/>
</dbReference>
<dbReference type="InterPro" id="IPR051183">
    <property type="entry name" value="U1_U11-U12_snRNP_70-35kDa"/>
</dbReference>
<dbReference type="FunFam" id="3.30.70.330:FF:000132">
    <property type="entry name" value="Small nuclear ribonucleoprotein U11/U12 subunit 35"/>
    <property type="match status" value="1"/>
</dbReference>
<evidence type="ECO:0000256" key="4">
    <source>
        <dbReference type="ARBA" id="ARBA00031739"/>
    </source>
</evidence>
<comment type="subcellular location">
    <subcellularLocation>
        <location evidence="1">Nucleus</location>
    </subcellularLocation>
</comment>
<sequence length="232" mass="27199">MMDSGKLEVMRRSVGPWISQFEGNDRDTNSTYERSEATSPSNYTRNAQGVFVQKKPQLLKKKKVNNSSLDRKFRYDIKKDEKIQGDPFKSIFVARLDYNTTEEKLFEIFGRYGSIKRLRLVKDVKTGESKGYTFVEFSDESEAKRALRETKDKPLVIDGRKILVDRVRAGVIESWLPRRLGGGLGQRQKGTQRFAWKLAYFGDPSRIDHDEIYRRQQLWMEHNRLADFYLPQ</sequence>
<keyword evidence="5" id="KW-0694">RNA-binding</keyword>
<dbReference type="GO" id="GO:0071011">
    <property type="term" value="C:precatalytic spliceosome"/>
    <property type="evidence" value="ECO:0007669"/>
    <property type="project" value="TreeGrafter"/>
</dbReference>
<protein>
    <recommendedName>
        <fullName evidence="2">U11/U12 small nuclear ribonucleoprotein 35 kDa protein</fullName>
    </recommendedName>
    <alternativeName>
        <fullName evidence="4">U1 snRNP-binding protein homolog</fullName>
    </alternativeName>
</protein>
<proteinExistence type="predicted"/>
<evidence type="ECO:0000256" key="1">
    <source>
        <dbReference type="ARBA" id="ARBA00004123"/>
    </source>
</evidence>
<keyword evidence="3" id="KW-0539">Nucleus</keyword>
<feature type="region of interest" description="Disordered" evidence="6">
    <location>
        <begin position="20"/>
        <end position="44"/>
    </location>
</feature>
<name>A0A3M6TK38_POCDA</name>
<dbReference type="GO" id="GO:0000398">
    <property type="term" value="P:mRNA splicing, via spliceosome"/>
    <property type="evidence" value="ECO:0007669"/>
    <property type="project" value="TreeGrafter"/>
</dbReference>
<accession>A0A3M6TK38</accession>
<dbReference type="AlphaFoldDB" id="A0A3M6TK38"/>
<evidence type="ECO:0000256" key="3">
    <source>
        <dbReference type="ARBA" id="ARBA00023242"/>
    </source>
</evidence>
<dbReference type="InterPro" id="IPR035979">
    <property type="entry name" value="RBD_domain_sf"/>
</dbReference>
<dbReference type="Gene3D" id="3.30.70.330">
    <property type="match status" value="1"/>
</dbReference>
<keyword evidence="9" id="KW-1185">Reference proteome</keyword>
<evidence type="ECO:0000313" key="9">
    <source>
        <dbReference type="Proteomes" id="UP000275408"/>
    </source>
</evidence>
<dbReference type="PANTHER" id="PTHR13952">
    <property type="entry name" value="U1 SMALL NUCLEAR RIBONUCLEOPROTEIN 70 KD"/>
    <property type="match status" value="1"/>
</dbReference>